<dbReference type="InParanoid" id="A0A1V8SRP1"/>
<dbReference type="PANTHER" id="PTHR46825:SF12">
    <property type="entry name" value="PENICILLIN-BINDING PROTEIN 4"/>
    <property type="match status" value="1"/>
</dbReference>
<proteinExistence type="inferred from homology"/>
<dbReference type="PANTHER" id="PTHR46825">
    <property type="entry name" value="D-ALANYL-D-ALANINE-CARBOXYPEPTIDASE/ENDOPEPTIDASE AMPH"/>
    <property type="match status" value="1"/>
</dbReference>
<evidence type="ECO:0000313" key="4">
    <source>
        <dbReference type="Proteomes" id="UP000192596"/>
    </source>
</evidence>
<keyword evidence="4" id="KW-1185">Reference proteome</keyword>
<dbReference type="Proteomes" id="UP000192596">
    <property type="component" value="Unassembled WGS sequence"/>
</dbReference>
<comment type="caution">
    <text evidence="3">The sequence shown here is derived from an EMBL/GenBank/DDBJ whole genome shotgun (WGS) entry which is preliminary data.</text>
</comment>
<dbReference type="SUPFAM" id="SSF56601">
    <property type="entry name" value="beta-lactamase/transpeptidase-like"/>
    <property type="match status" value="1"/>
</dbReference>
<evidence type="ECO:0000256" key="1">
    <source>
        <dbReference type="ARBA" id="ARBA00038215"/>
    </source>
</evidence>
<dbReference type="AlphaFoldDB" id="A0A1V8SRP1"/>
<dbReference type="Gene3D" id="3.40.710.10">
    <property type="entry name" value="DD-peptidase/beta-lactamase superfamily"/>
    <property type="match status" value="1"/>
</dbReference>
<dbReference type="InterPro" id="IPR001466">
    <property type="entry name" value="Beta-lactam-related"/>
</dbReference>
<reference evidence="4" key="1">
    <citation type="submission" date="2017-03" db="EMBL/GenBank/DDBJ databases">
        <title>Genomes of endolithic fungi from Antarctica.</title>
        <authorList>
            <person name="Coleine C."/>
            <person name="Masonjones S."/>
            <person name="Stajich J.E."/>
        </authorList>
    </citation>
    <scope>NUCLEOTIDE SEQUENCE [LARGE SCALE GENOMIC DNA]</scope>
    <source>
        <strain evidence="4">CCFEE 5527</strain>
    </source>
</reference>
<dbReference type="InterPro" id="IPR012338">
    <property type="entry name" value="Beta-lactam/transpept-like"/>
</dbReference>
<name>A0A1V8SRP1_9PEZI</name>
<organism evidence="3 4">
    <name type="scientific">Cryoendolithus antarcticus</name>
    <dbReference type="NCBI Taxonomy" id="1507870"/>
    <lineage>
        <taxon>Eukaryota</taxon>
        <taxon>Fungi</taxon>
        <taxon>Dikarya</taxon>
        <taxon>Ascomycota</taxon>
        <taxon>Pezizomycotina</taxon>
        <taxon>Dothideomycetes</taxon>
        <taxon>Dothideomycetidae</taxon>
        <taxon>Cladosporiales</taxon>
        <taxon>Cladosporiaceae</taxon>
        <taxon>Cryoendolithus</taxon>
    </lineage>
</organism>
<gene>
    <name evidence="3" type="ORF">B0A48_12306</name>
</gene>
<feature type="domain" description="Beta-lactamase-related" evidence="2">
    <location>
        <begin position="16"/>
        <end position="327"/>
    </location>
</feature>
<dbReference type="STRING" id="1507870.A0A1V8SRP1"/>
<dbReference type="Pfam" id="PF00144">
    <property type="entry name" value="Beta-lactamase"/>
    <property type="match status" value="1"/>
</dbReference>
<evidence type="ECO:0000313" key="3">
    <source>
        <dbReference type="EMBL" id="OQO01833.1"/>
    </source>
</evidence>
<evidence type="ECO:0000259" key="2">
    <source>
        <dbReference type="Pfam" id="PF00144"/>
    </source>
</evidence>
<sequence length="472" mass="50244">MPQLQDLASIVPLALLQAAGVPSASIAVLSGGTVETHVLTKGSEGTETIYQSCSISKAITGIAVAKLIDQGRLTYDTLISDHLPARVLDLITTDKTRPILSAVTVGTIVSHTSGLSQGGFSGYVGKVPTVEQILAGIAPANTPQIHFNSFPGAQFAYSGGGWTVLQLLLENLVSKPFAEIMQELVLGPLKMTRSHYGPLPKGETNYAKAHLTAGVEARAPYHELPELAAAGLWTTPSDLLKAIATIQHSLVSDDGFLARATAQKLLTPIMNAGAGRGDIAHGFFVTDATFGHSGGNDPGYRTYFMGSHGSTSLPSDIGIAIFTNSVIGFEAIEKLLPAIFHLKGWPYQKVLCGYSPVEAYVPYALNFSLQSRDAESTWKTWEGQWDGGWNIVSAKAADGERPTLAFRDWHAMPLLPGAGPVQSLEAGREILLVADGLDISIRLTWNDEGERIVKIMQTGVGSDLKTLQRSTS</sequence>
<protein>
    <recommendedName>
        <fullName evidence="2">Beta-lactamase-related domain-containing protein</fullName>
    </recommendedName>
</protein>
<comment type="similarity">
    <text evidence="1">Belongs to the peptidase S12 family.</text>
</comment>
<accession>A0A1V8SRP1</accession>
<dbReference type="EMBL" id="NAJO01000029">
    <property type="protein sequence ID" value="OQO01833.1"/>
    <property type="molecule type" value="Genomic_DNA"/>
</dbReference>
<dbReference type="OrthoDB" id="5946976at2759"/>
<dbReference type="InterPro" id="IPR050491">
    <property type="entry name" value="AmpC-like"/>
</dbReference>